<reference evidence="5 6" key="1">
    <citation type="submission" date="2014-10" db="EMBL/GenBank/DDBJ databases">
        <title>Genome sequence of Clostridium aceticum DSM 1496.</title>
        <authorList>
            <person name="Poehlein A."/>
            <person name="Schiel-Bengelsdorf B."/>
            <person name="Gottschalk G."/>
            <person name="Duerre P."/>
            <person name="Daniel R."/>
        </authorList>
    </citation>
    <scope>NUCLEOTIDE SEQUENCE [LARGE SCALE GENOMIC DNA]</scope>
    <source>
        <strain evidence="5 6">DSM 1496</strain>
    </source>
</reference>
<dbReference type="PANTHER" id="PTHR34216:SF3">
    <property type="entry name" value="POLY-BETA-1,6-N-ACETYL-D-GLUCOSAMINE N-DEACETYLASE"/>
    <property type="match status" value="1"/>
</dbReference>
<dbReference type="AlphaFoldDB" id="A0A0G3WA70"/>
<evidence type="ECO:0000256" key="1">
    <source>
        <dbReference type="ARBA" id="ARBA00004613"/>
    </source>
</evidence>
<dbReference type="GO" id="GO:0016810">
    <property type="term" value="F:hydrolase activity, acting on carbon-nitrogen (but not peptide) bonds"/>
    <property type="evidence" value="ECO:0007669"/>
    <property type="project" value="InterPro"/>
</dbReference>
<keyword evidence="3" id="KW-0472">Membrane</keyword>
<dbReference type="PANTHER" id="PTHR34216">
    <property type="match status" value="1"/>
</dbReference>
<dbReference type="InterPro" id="IPR051398">
    <property type="entry name" value="Polysacch_Deacetylase"/>
</dbReference>
<dbReference type="OrthoDB" id="9778320at2"/>
<dbReference type="SUPFAM" id="SSF88713">
    <property type="entry name" value="Glycoside hydrolase/deacetylase"/>
    <property type="match status" value="1"/>
</dbReference>
<sequence>MKTLIMRKYVSVVFAIVIVVVLGYVARVSLYRDTGVGEGYGGDLPIDEVYADSSEGSKTYAREIPVLTYHHILTEEENPYPDNGMIISVELFEKHMKYLHNEGFHTITLKELELFLKNEIRLPEKSVLITFDDGYKSNIVHAYPILKKYNQKAAIFIISSYITDETVAFNPEILQYASWEELEKSNDVFEYGCHTHDFHHLEDDEGYLLTKSREAVREDLRVNLEMMQSPYFAYPYGHYNQEVIDVLKELGYHMAFTVEEGNVQHGDNRFKLKRRNVYSFTSLKDFKRLLKPVR</sequence>
<evidence type="ECO:0000256" key="3">
    <source>
        <dbReference type="SAM" id="Phobius"/>
    </source>
</evidence>
<evidence type="ECO:0000313" key="5">
    <source>
        <dbReference type="EMBL" id="AKL94807.1"/>
    </source>
</evidence>
<dbReference type="PROSITE" id="PS51677">
    <property type="entry name" value="NODB"/>
    <property type="match status" value="1"/>
</dbReference>
<proteinExistence type="predicted"/>
<accession>A0A0G3WA70</accession>
<dbReference type="RefSeq" id="WP_052661245.1">
    <property type="nucleotide sequence ID" value="NZ_CP009687.1"/>
</dbReference>
<comment type="subcellular location">
    <subcellularLocation>
        <location evidence="1">Secreted</location>
    </subcellularLocation>
</comment>
<evidence type="ECO:0000313" key="6">
    <source>
        <dbReference type="Proteomes" id="UP000035704"/>
    </source>
</evidence>
<dbReference type="STRING" id="84022.CACET_c13420"/>
<protein>
    <submittedName>
        <fullName evidence="5">Putative xylanase/chitin deacetylase</fullName>
    </submittedName>
</protein>
<dbReference type="PATRIC" id="fig|84022.6.peg.1336"/>
<dbReference type="EMBL" id="CP009687">
    <property type="protein sequence ID" value="AKL94807.1"/>
    <property type="molecule type" value="Genomic_DNA"/>
</dbReference>
<dbReference type="KEGG" id="cace:CACET_c13420"/>
<feature type="domain" description="NodB homology" evidence="4">
    <location>
        <begin position="125"/>
        <end position="294"/>
    </location>
</feature>
<evidence type="ECO:0000256" key="2">
    <source>
        <dbReference type="ARBA" id="ARBA00022729"/>
    </source>
</evidence>
<dbReference type="Gene3D" id="3.20.20.370">
    <property type="entry name" value="Glycoside hydrolase/deacetylase"/>
    <property type="match status" value="1"/>
</dbReference>
<keyword evidence="5" id="KW-0858">Xylan degradation</keyword>
<evidence type="ECO:0000259" key="4">
    <source>
        <dbReference type="PROSITE" id="PS51677"/>
    </source>
</evidence>
<dbReference type="InterPro" id="IPR011330">
    <property type="entry name" value="Glyco_hydro/deAcase_b/a-brl"/>
</dbReference>
<dbReference type="InterPro" id="IPR002509">
    <property type="entry name" value="NODB_dom"/>
</dbReference>
<keyword evidence="5" id="KW-0326">Glycosidase</keyword>
<keyword evidence="5" id="KW-0624">Polysaccharide degradation</keyword>
<dbReference type="CDD" id="cd10966">
    <property type="entry name" value="CE4_yadE_5s"/>
    <property type="match status" value="1"/>
</dbReference>
<dbReference type="GO" id="GO:0045493">
    <property type="term" value="P:xylan catabolic process"/>
    <property type="evidence" value="ECO:0007669"/>
    <property type="project" value="UniProtKB-KW"/>
</dbReference>
<dbReference type="GO" id="GO:0016798">
    <property type="term" value="F:hydrolase activity, acting on glycosyl bonds"/>
    <property type="evidence" value="ECO:0007669"/>
    <property type="project" value="UniProtKB-KW"/>
</dbReference>
<name>A0A0G3WA70_9CLOT</name>
<keyword evidence="6" id="KW-1185">Reference proteome</keyword>
<gene>
    <name evidence="5" type="ORF">CACET_c13420</name>
</gene>
<keyword evidence="5" id="KW-0378">Hydrolase</keyword>
<feature type="transmembrane region" description="Helical" evidence="3">
    <location>
        <begin position="9"/>
        <end position="26"/>
    </location>
</feature>
<keyword evidence="5" id="KW-0119">Carbohydrate metabolism</keyword>
<dbReference type="Proteomes" id="UP000035704">
    <property type="component" value="Chromosome"/>
</dbReference>
<dbReference type="GO" id="GO:0005576">
    <property type="term" value="C:extracellular region"/>
    <property type="evidence" value="ECO:0007669"/>
    <property type="project" value="UniProtKB-SubCell"/>
</dbReference>
<keyword evidence="3" id="KW-1133">Transmembrane helix</keyword>
<keyword evidence="3" id="KW-0812">Transmembrane</keyword>
<dbReference type="Pfam" id="PF01522">
    <property type="entry name" value="Polysacc_deac_1"/>
    <property type="match status" value="1"/>
</dbReference>
<organism evidence="5 6">
    <name type="scientific">Clostridium aceticum</name>
    <dbReference type="NCBI Taxonomy" id="84022"/>
    <lineage>
        <taxon>Bacteria</taxon>
        <taxon>Bacillati</taxon>
        <taxon>Bacillota</taxon>
        <taxon>Clostridia</taxon>
        <taxon>Eubacteriales</taxon>
        <taxon>Clostridiaceae</taxon>
        <taxon>Clostridium</taxon>
    </lineage>
</organism>
<keyword evidence="2" id="KW-0732">Signal</keyword>